<gene>
    <name evidence="1" type="ORF">LZC95_34020</name>
</gene>
<evidence type="ECO:0008006" key="3">
    <source>
        <dbReference type="Google" id="ProtNLM"/>
    </source>
</evidence>
<dbReference type="EMBL" id="CP089982">
    <property type="protein sequence ID" value="WXA91462.1"/>
    <property type="molecule type" value="Genomic_DNA"/>
</dbReference>
<dbReference type="RefSeq" id="WP_394842082.1">
    <property type="nucleotide sequence ID" value="NZ_CP089982.1"/>
</dbReference>
<name>A0ABZ2K2P9_9BACT</name>
<keyword evidence="2" id="KW-1185">Reference proteome</keyword>
<evidence type="ECO:0000313" key="2">
    <source>
        <dbReference type="Proteomes" id="UP001379533"/>
    </source>
</evidence>
<accession>A0ABZ2K2P9</accession>
<dbReference type="Proteomes" id="UP001379533">
    <property type="component" value="Chromosome"/>
</dbReference>
<proteinExistence type="predicted"/>
<protein>
    <recommendedName>
        <fullName evidence="3">Secreted protein</fullName>
    </recommendedName>
</protein>
<evidence type="ECO:0000313" key="1">
    <source>
        <dbReference type="EMBL" id="WXA91462.1"/>
    </source>
</evidence>
<sequence length="92" mass="10062">MDVRARVLGIVVLAATGFTVGMPAWAEPAHPAAESRSLQPMNYWYMEGHYATESECRAKGESLLWPANPGGADGYECRANGGGWDLWLMFLT</sequence>
<organism evidence="1 2">
    <name type="scientific">Pendulispora brunnea</name>
    <dbReference type="NCBI Taxonomy" id="2905690"/>
    <lineage>
        <taxon>Bacteria</taxon>
        <taxon>Pseudomonadati</taxon>
        <taxon>Myxococcota</taxon>
        <taxon>Myxococcia</taxon>
        <taxon>Myxococcales</taxon>
        <taxon>Sorangiineae</taxon>
        <taxon>Pendulisporaceae</taxon>
        <taxon>Pendulispora</taxon>
    </lineage>
</organism>
<reference evidence="1 2" key="1">
    <citation type="submission" date="2021-12" db="EMBL/GenBank/DDBJ databases">
        <title>Discovery of the Pendulisporaceae a myxobacterial family with distinct sporulation behavior and unique specialized metabolism.</title>
        <authorList>
            <person name="Garcia R."/>
            <person name="Popoff A."/>
            <person name="Bader C.D."/>
            <person name="Loehr J."/>
            <person name="Walesch S."/>
            <person name="Walt C."/>
            <person name="Boldt J."/>
            <person name="Bunk B."/>
            <person name="Haeckl F.J.F.P.J."/>
            <person name="Gunesch A.P."/>
            <person name="Birkelbach J."/>
            <person name="Nuebel U."/>
            <person name="Pietschmann T."/>
            <person name="Bach T."/>
            <person name="Mueller R."/>
        </authorList>
    </citation>
    <scope>NUCLEOTIDE SEQUENCE [LARGE SCALE GENOMIC DNA]</scope>
    <source>
        <strain evidence="1 2">MSr12523</strain>
    </source>
</reference>